<protein>
    <submittedName>
        <fullName evidence="4">Arfaptin-2-like isoform X1</fullName>
    </submittedName>
</protein>
<proteinExistence type="predicted"/>
<dbReference type="Gene3D" id="1.20.1270.60">
    <property type="entry name" value="Arfaptin homology (AH) domain/BAR domain"/>
    <property type="match status" value="1"/>
</dbReference>
<dbReference type="CDD" id="cd07660">
    <property type="entry name" value="BAR_Arfaptin"/>
    <property type="match status" value="1"/>
</dbReference>
<dbReference type="AlphaFoldDB" id="A0A6P8H8K2"/>
<dbReference type="PANTHER" id="PTHR12141:SF5">
    <property type="entry name" value="ARFAPTIN"/>
    <property type="match status" value="1"/>
</dbReference>
<dbReference type="FunFam" id="1.20.1270.60:FF:000085">
    <property type="entry name" value="Predicted protein"/>
    <property type="match status" value="1"/>
</dbReference>
<keyword evidence="3" id="KW-1185">Reference proteome</keyword>
<dbReference type="Pfam" id="PF06456">
    <property type="entry name" value="Arfaptin"/>
    <property type="match status" value="1"/>
</dbReference>
<dbReference type="RefSeq" id="XP_031549087.1">
    <property type="nucleotide sequence ID" value="XM_031693227.1"/>
</dbReference>
<feature type="region of interest" description="Disordered" evidence="1">
    <location>
        <begin position="1"/>
        <end position="26"/>
    </location>
</feature>
<feature type="compositionally biased region" description="Basic and acidic residues" evidence="1">
    <location>
        <begin position="1"/>
        <end position="18"/>
    </location>
</feature>
<dbReference type="InParanoid" id="A0A6P8H8K2"/>
<evidence type="ECO:0000313" key="4">
    <source>
        <dbReference type="RefSeq" id="XP_031549087.1"/>
    </source>
</evidence>
<dbReference type="OrthoDB" id="9994780at2759"/>
<gene>
    <name evidence="4" type="primary">LOC116286661</name>
</gene>
<dbReference type="InterPro" id="IPR010504">
    <property type="entry name" value="AH_dom"/>
</dbReference>
<dbReference type="GO" id="GO:0032588">
    <property type="term" value="C:trans-Golgi network membrane"/>
    <property type="evidence" value="ECO:0007669"/>
    <property type="project" value="TreeGrafter"/>
</dbReference>
<dbReference type="GeneID" id="116286661"/>
<dbReference type="SUPFAM" id="SSF103657">
    <property type="entry name" value="BAR/IMD domain-like"/>
    <property type="match status" value="1"/>
</dbReference>
<sequence>MADTRLTEDRDNDIRETDLNGDVIPGAIGTSATSTIDYDDEVSENFPHMEEMLKVATDLQGGASVDDHGPSPRLEFEETGPTQPVWQAPPSYNESNTMNQQQVQNSHYGHPGTLVHPAGGQKLEHLKKWSISTYKCTRQYLSERLGKGTKTVDKEIESQVLLLRETQVRYSQMLRLSKQMTNQFQAMLQTQKSLGDTFTDLGMKSPELQDEFSYNSETQRSLVKNGEILLGALNFFNANLETLVHKTMEDSVMTVKAYESARIEYDAYRSDLESIQGVQQTPATAVRIDETKRQFETQKAKFDKLRGDLAIKLRFLEENKVKVMHKQLLLFNNAITAYFSGNKQALESCINEFHIKMKAKEAEHSSFLEH</sequence>
<dbReference type="GO" id="GO:0005543">
    <property type="term" value="F:phospholipid binding"/>
    <property type="evidence" value="ECO:0007669"/>
    <property type="project" value="TreeGrafter"/>
</dbReference>
<evidence type="ECO:0000256" key="1">
    <source>
        <dbReference type="SAM" id="MobiDB-lite"/>
    </source>
</evidence>
<dbReference type="InterPro" id="IPR027267">
    <property type="entry name" value="AH/BAR_dom_sf"/>
</dbReference>
<dbReference type="FunCoup" id="A0A6P8H8K2">
    <property type="interactions" value="2480"/>
</dbReference>
<dbReference type="GO" id="GO:0006886">
    <property type="term" value="P:intracellular protein transport"/>
    <property type="evidence" value="ECO:0007669"/>
    <property type="project" value="TreeGrafter"/>
</dbReference>
<dbReference type="Proteomes" id="UP000515163">
    <property type="component" value="Unplaced"/>
</dbReference>
<dbReference type="SMART" id="SM01015">
    <property type="entry name" value="Arfaptin"/>
    <property type="match status" value="1"/>
</dbReference>
<evidence type="ECO:0000259" key="2">
    <source>
        <dbReference type="PROSITE" id="PS50870"/>
    </source>
</evidence>
<organism evidence="3 4">
    <name type="scientific">Actinia tenebrosa</name>
    <name type="common">Australian red waratah sea anemone</name>
    <dbReference type="NCBI Taxonomy" id="6105"/>
    <lineage>
        <taxon>Eukaryota</taxon>
        <taxon>Metazoa</taxon>
        <taxon>Cnidaria</taxon>
        <taxon>Anthozoa</taxon>
        <taxon>Hexacorallia</taxon>
        <taxon>Actiniaria</taxon>
        <taxon>Actiniidae</taxon>
        <taxon>Actinia</taxon>
    </lineage>
</organism>
<dbReference type="GO" id="GO:0034315">
    <property type="term" value="P:regulation of Arp2/3 complex-mediated actin nucleation"/>
    <property type="evidence" value="ECO:0007669"/>
    <property type="project" value="TreeGrafter"/>
</dbReference>
<accession>A0A6P8H8K2</accession>
<name>A0A6P8H8K2_ACTTE</name>
<evidence type="ECO:0000313" key="3">
    <source>
        <dbReference type="Proteomes" id="UP000515163"/>
    </source>
</evidence>
<dbReference type="PROSITE" id="PS50870">
    <property type="entry name" value="AH"/>
    <property type="match status" value="1"/>
</dbReference>
<dbReference type="InterPro" id="IPR030798">
    <property type="entry name" value="Arfaptin_fam"/>
</dbReference>
<dbReference type="KEGG" id="aten:116286661"/>
<dbReference type="PANTHER" id="PTHR12141">
    <property type="entry name" value="ARFAPTIN-RELATED"/>
    <property type="match status" value="1"/>
</dbReference>
<feature type="domain" description="AH" evidence="2">
    <location>
        <begin position="151"/>
        <end position="351"/>
    </location>
</feature>
<dbReference type="GO" id="GO:0019904">
    <property type="term" value="F:protein domain specific binding"/>
    <property type="evidence" value="ECO:0007669"/>
    <property type="project" value="InterPro"/>
</dbReference>
<reference evidence="4" key="1">
    <citation type="submission" date="2025-08" db="UniProtKB">
        <authorList>
            <consortium name="RefSeq"/>
        </authorList>
    </citation>
    <scope>IDENTIFICATION</scope>
    <source>
        <tissue evidence="4">Tentacle</tissue>
    </source>
</reference>